<evidence type="ECO:0000256" key="6">
    <source>
        <dbReference type="ARBA" id="ARBA00023157"/>
    </source>
</evidence>
<dbReference type="EMBL" id="CAJQZP010001411">
    <property type="protein sequence ID" value="CAG5044141.1"/>
    <property type="molecule type" value="Genomic_DNA"/>
</dbReference>
<evidence type="ECO:0000256" key="2">
    <source>
        <dbReference type="ARBA" id="ARBA00011245"/>
    </source>
</evidence>
<evidence type="ECO:0000256" key="5">
    <source>
        <dbReference type="ARBA" id="ARBA00022859"/>
    </source>
</evidence>
<sequence>MTNILSFLTLINVINVHFYFVHGFPKSDVDNFYNGASYPFPYFTRDEWEADIPMNVKPLAKPVPYVVIHHTYIPSACNTSEECFRAMRSMQNYHNSLGWGDIGYNYCIGSMGGVYEGRGWNSIGIHAGRANNFSVGICLIGDWRVATPPEEMLETTKKLISVGVENGSISPVYKLVGHNQTMATECPGPALFNIISKWDHYTKEILKF</sequence>
<feature type="domain" description="Peptidoglycan recognition protein family" evidence="10">
    <location>
        <begin position="40"/>
        <end position="182"/>
    </location>
</feature>
<feature type="domain" description="N-acetylmuramoyl-L-alanine amidase" evidence="9">
    <location>
        <begin position="51"/>
        <end position="188"/>
    </location>
</feature>
<dbReference type="Proteomes" id="UP000691718">
    <property type="component" value="Unassembled WGS sequence"/>
</dbReference>
<dbReference type="SMART" id="SM00644">
    <property type="entry name" value="Ami_2"/>
    <property type="match status" value="1"/>
</dbReference>
<evidence type="ECO:0000256" key="3">
    <source>
        <dbReference type="ARBA" id="ARBA00022588"/>
    </source>
</evidence>
<dbReference type="CDD" id="cd06583">
    <property type="entry name" value="PGRP"/>
    <property type="match status" value="1"/>
</dbReference>
<dbReference type="GO" id="GO:0008270">
    <property type="term" value="F:zinc ion binding"/>
    <property type="evidence" value="ECO:0007669"/>
    <property type="project" value="InterPro"/>
</dbReference>
<evidence type="ECO:0000256" key="7">
    <source>
        <dbReference type="PIRNR" id="PIRNR037945"/>
    </source>
</evidence>
<evidence type="ECO:0000259" key="10">
    <source>
        <dbReference type="SMART" id="SM00701"/>
    </source>
</evidence>
<dbReference type="PANTHER" id="PTHR11022">
    <property type="entry name" value="PEPTIDOGLYCAN RECOGNITION PROTEIN"/>
    <property type="match status" value="1"/>
</dbReference>
<keyword evidence="6" id="KW-1015">Disulfide bond</keyword>
<dbReference type="PIRSF" id="PIRSF037945">
    <property type="entry name" value="PGRPs"/>
    <property type="match status" value="1"/>
</dbReference>
<protein>
    <recommendedName>
        <fullName evidence="7">Peptidoglycan-recognition protein</fullName>
    </recommendedName>
</protein>
<comment type="caution">
    <text evidence="11">The sequence shown here is derived from an EMBL/GenBank/DDBJ whole genome shotgun (WGS) entry which is preliminary data.</text>
</comment>
<feature type="signal peptide" evidence="8">
    <location>
        <begin position="1"/>
        <end position="23"/>
    </location>
</feature>
<reference evidence="11" key="1">
    <citation type="submission" date="2021-04" db="EMBL/GenBank/DDBJ databases">
        <authorList>
            <person name="Tunstrom K."/>
        </authorList>
    </citation>
    <scope>NUCLEOTIDE SEQUENCE</scope>
</reference>
<proteinExistence type="inferred from homology"/>
<dbReference type="InterPro" id="IPR015510">
    <property type="entry name" value="PGRP"/>
</dbReference>
<evidence type="ECO:0000259" key="9">
    <source>
        <dbReference type="SMART" id="SM00644"/>
    </source>
</evidence>
<accession>A0A8S3XWD1</accession>
<evidence type="ECO:0000256" key="4">
    <source>
        <dbReference type="ARBA" id="ARBA00022729"/>
    </source>
</evidence>
<dbReference type="PANTHER" id="PTHR11022:SF77">
    <property type="entry name" value="PEPTIDOGLYCAN-RECOGNITION PROTEIN LB"/>
    <property type="match status" value="1"/>
</dbReference>
<evidence type="ECO:0000256" key="1">
    <source>
        <dbReference type="ARBA" id="ARBA00007553"/>
    </source>
</evidence>
<dbReference type="InterPro" id="IPR002502">
    <property type="entry name" value="Amidase_domain"/>
</dbReference>
<dbReference type="GO" id="GO:0009253">
    <property type="term" value="P:peptidoglycan catabolic process"/>
    <property type="evidence" value="ECO:0007669"/>
    <property type="project" value="InterPro"/>
</dbReference>
<name>A0A8S3XWD1_PARAO</name>
<keyword evidence="3 7" id="KW-0399">Innate immunity</keyword>
<dbReference type="InterPro" id="IPR017331">
    <property type="entry name" value="Peptidoglycan_recognition"/>
</dbReference>
<dbReference type="FunFam" id="3.40.80.10:FF:000001">
    <property type="entry name" value="Peptidoglycan recognition protein 1"/>
    <property type="match status" value="1"/>
</dbReference>
<evidence type="ECO:0000256" key="8">
    <source>
        <dbReference type="SAM" id="SignalP"/>
    </source>
</evidence>
<evidence type="ECO:0000313" key="11">
    <source>
        <dbReference type="EMBL" id="CAG5044141.1"/>
    </source>
</evidence>
<feature type="chain" id="PRO_5035834810" description="Peptidoglycan-recognition protein" evidence="8">
    <location>
        <begin position="24"/>
        <end position="208"/>
    </location>
</feature>
<evidence type="ECO:0000313" key="12">
    <source>
        <dbReference type="Proteomes" id="UP000691718"/>
    </source>
</evidence>
<organism evidence="11 12">
    <name type="scientific">Parnassius apollo</name>
    <name type="common">Apollo butterfly</name>
    <name type="synonym">Papilio apollo</name>
    <dbReference type="NCBI Taxonomy" id="110799"/>
    <lineage>
        <taxon>Eukaryota</taxon>
        <taxon>Metazoa</taxon>
        <taxon>Ecdysozoa</taxon>
        <taxon>Arthropoda</taxon>
        <taxon>Hexapoda</taxon>
        <taxon>Insecta</taxon>
        <taxon>Pterygota</taxon>
        <taxon>Neoptera</taxon>
        <taxon>Endopterygota</taxon>
        <taxon>Lepidoptera</taxon>
        <taxon>Glossata</taxon>
        <taxon>Ditrysia</taxon>
        <taxon>Papilionoidea</taxon>
        <taxon>Papilionidae</taxon>
        <taxon>Parnassiinae</taxon>
        <taxon>Parnassini</taxon>
        <taxon>Parnassius</taxon>
        <taxon>Parnassius</taxon>
    </lineage>
</organism>
<dbReference type="AlphaFoldDB" id="A0A8S3XWD1"/>
<keyword evidence="12" id="KW-1185">Reference proteome</keyword>
<gene>
    <name evidence="11" type="ORF">PAPOLLO_LOCUS22921</name>
</gene>
<comment type="subunit">
    <text evidence="2">Monomer.</text>
</comment>
<dbReference type="Pfam" id="PF01510">
    <property type="entry name" value="Amidase_2"/>
    <property type="match status" value="1"/>
</dbReference>
<dbReference type="SMART" id="SM00701">
    <property type="entry name" value="PGRP"/>
    <property type="match status" value="1"/>
</dbReference>
<comment type="similarity">
    <text evidence="1 7">Belongs to the N-acetylmuramoyl-L-alanine amidase 2 family.</text>
</comment>
<keyword evidence="4 8" id="KW-0732">Signal</keyword>
<dbReference type="InterPro" id="IPR006619">
    <property type="entry name" value="PGRP_domain_met/bac"/>
</dbReference>
<dbReference type="GO" id="GO:0008745">
    <property type="term" value="F:N-acetylmuramoyl-L-alanine amidase activity"/>
    <property type="evidence" value="ECO:0007669"/>
    <property type="project" value="InterPro"/>
</dbReference>
<keyword evidence="5 7" id="KW-0391">Immunity</keyword>
<dbReference type="GO" id="GO:0045087">
    <property type="term" value="P:innate immune response"/>
    <property type="evidence" value="ECO:0007669"/>
    <property type="project" value="UniProtKB-KW"/>
</dbReference>
<dbReference type="OrthoDB" id="10001926at2759"/>